<accession>A0A6G0T8G0</accession>
<proteinExistence type="predicted"/>
<comment type="caution">
    <text evidence="1">The sequence shown here is derived from an EMBL/GenBank/DDBJ whole genome shotgun (WGS) entry which is preliminary data.</text>
</comment>
<evidence type="ECO:0000313" key="2">
    <source>
        <dbReference type="Proteomes" id="UP000475862"/>
    </source>
</evidence>
<dbReference type="OrthoDB" id="10632077at2759"/>
<name>A0A6G0T8G0_APHGL</name>
<dbReference type="AlphaFoldDB" id="A0A6G0T8G0"/>
<gene>
    <name evidence="1" type="ORF">AGLY_012724</name>
</gene>
<reference evidence="1 2" key="1">
    <citation type="submission" date="2019-08" db="EMBL/GenBank/DDBJ databases">
        <title>The genome of the soybean aphid Biotype 1, its phylome, world population structure and adaptation to the North American continent.</title>
        <authorList>
            <person name="Giordano R."/>
            <person name="Donthu R.K."/>
            <person name="Hernandez A.G."/>
            <person name="Wright C.L."/>
            <person name="Zimin A.V."/>
        </authorList>
    </citation>
    <scope>NUCLEOTIDE SEQUENCE [LARGE SCALE GENOMIC DNA]</scope>
    <source>
        <tissue evidence="1">Whole aphids</tissue>
    </source>
</reference>
<keyword evidence="2" id="KW-1185">Reference proteome</keyword>
<organism evidence="1 2">
    <name type="scientific">Aphis glycines</name>
    <name type="common">Soybean aphid</name>
    <dbReference type="NCBI Taxonomy" id="307491"/>
    <lineage>
        <taxon>Eukaryota</taxon>
        <taxon>Metazoa</taxon>
        <taxon>Ecdysozoa</taxon>
        <taxon>Arthropoda</taxon>
        <taxon>Hexapoda</taxon>
        <taxon>Insecta</taxon>
        <taxon>Pterygota</taxon>
        <taxon>Neoptera</taxon>
        <taxon>Paraneoptera</taxon>
        <taxon>Hemiptera</taxon>
        <taxon>Sternorrhyncha</taxon>
        <taxon>Aphidomorpha</taxon>
        <taxon>Aphidoidea</taxon>
        <taxon>Aphididae</taxon>
        <taxon>Aphidini</taxon>
        <taxon>Aphis</taxon>
        <taxon>Aphis</taxon>
    </lineage>
</organism>
<dbReference type="EMBL" id="VYZN01000050">
    <property type="protein sequence ID" value="KAE9527900.1"/>
    <property type="molecule type" value="Genomic_DNA"/>
</dbReference>
<evidence type="ECO:0000313" key="1">
    <source>
        <dbReference type="EMBL" id="KAE9527900.1"/>
    </source>
</evidence>
<sequence>LRDTCLTEEFVLNPNMFVIDFEIGIYEVVRSIWPTKWFRKLQNLSLSKVYIERDTDDGKFFNYIFSLSLLEPDDVEDFTILRLLNRKLYARHIPPYFWASKPEVKTNNVCESFHSKFNAYFYHHHPSLYKFIDALQDTTNKIRWTNLKKCIFEKNTVNSVITLSSKIYIIIFVFNFNCVILNSDPNTLCKEKQNISSKTFNRMETDVHNLPVSLSQIINVGLDRIMVVSIETLIFQYSSLLVNLHMFVYKDHYVSLLLKPVKPAAICLRRYEPEELRSQFYYYGLNVMTVDRKSNRIHHIIYTYGDFMCFSLPFCHPVKFNRKPFTYSHSAMCCIPAARSVYRRTLFRITIRSQHDDNNIITTRQVAAIHSSASTRKATKTSVLFDLRFANGYSATDR</sequence>
<protein>
    <submittedName>
        <fullName evidence="1">Uncharacterized protein</fullName>
    </submittedName>
</protein>
<dbReference type="Proteomes" id="UP000475862">
    <property type="component" value="Unassembled WGS sequence"/>
</dbReference>
<feature type="non-terminal residue" evidence="1">
    <location>
        <position position="1"/>
    </location>
</feature>